<dbReference type="Proteomes" id="UP000296049">
    <property type="component" value="Unassembled WGS sequence"/>
</dbReference>
<dbReference type="AlphaFoldDB" id="R0LIR3"/>
<sequence>MSSSCTKEFRGLEVQSGGEEACGSSKGSWYLLPRRATAADLLQQDPTQESNVLIAANSQGTIKESNVLIAANSQGTIKSMETGAGTSTRRVQSWTLNPFTHGDASAGALLMLRSVLMGPSHPHPVPRGLEKSSSSKRRASRMQRASAHAASVSGLFATKIMV</sequence>
<gene>
    <name evidence="2" type="ORF">Anapl_05620</name>
</gene>
<evidence type="ECO:0000256" key="1">
    <source>
        <dbReference type="SAM" id="MobiDB-lite"/>
    </source>
</evidence>
<accession>R0LIR3</accession>
<evidence type="ECO:0000313" key="3">
    <source>
        <dbReference type="Proteomes" id="UP000296049"/>
    </source>
</evidence>
<reference evidence="3" key="1">
    <citation type="journal article" date="2013" name="Nat. Genet.">
        <title>The duck genome and transcriptome provide insight into an avian influenza virus reservoir species.</title>
        <authorList>
            <person name="Huang Y."/>
            <person name="Li Y."/>
            <person name="Burt D.W."/>
            <person name="Chen H."/>
            <person name="Zhang Y."/>
            <person name="Qian W."/>
            <person name="Kim H."/>
            <person name="Gan S."/>
            <person name="Zhao Y."/>
            <person name="Li J."/>
            <person name="Yi K."/>
            <person name="Feng H."/>
            <person name="Zhu P."/>
            <person name="Li B."/>
            <person name="Liu Q."/>
            <person name="Fairley S."/>
            <person name="Magor K.E."/>
            <person name="Du Z."/>
            <person name="Hu X."/>
            <person name="Goodman L."/>
            <person name="Tafer H."/>
            <person name="Vignal A."/>
            <person name="Lee T."/>
            <person name="Kim K.W."/>
            <person name="Sheng Z."/>
            <person name="An Y."/>
            <person name="Searle S."/>
            <person name="Herrero J."/>
            <person name="Groenen M.A."/>
            <person name="Crooijmans R.P."/>
            <person name="Faraut T."/>
            <person name="Cai Q."/>
            <person name="Webster R.G."/>
            <person name="Aldridge J.R."/>
            <person name="Warren W.C."/>
            <person name="Bartschat S."/>
            <person name="Kehr S."/>
            <person name="Marz M."/>
            <person name="Stadler P.F."/>
            <person name="Smith J."/>
            <person name="Kraus R.H."/>
            <person name="Zhao Y."/>
            <person name="Ren L."/>
            <person name="Fei J."/>
            <person name="Morisson M."/>
            <person name="Kaiser P."/>
            <person name="Griffin D.K."/>
            <person name="Rao M."/>
            <person name="Pitel F."/>
            <person name="Wang J."/>
            <person name="Li N."/>
        </authorList>
    </citation>
    <scope>NUCLEOTIDE SEQUENCE [LARGE SCALE GENOMIC DNA]</scope>
</reference>
<dbReference type="EMBL" id="KB743073">
    <property type="protein sequence ID" value="EOB01550.1"/>
    <property type="molecule type" value="Genomic_DNA"/>
</dbReference>
<name>R0LIR3_ANAPL</name>
<evidence type="ECO:0000313" key="2">
    <source>
        <dbReference type="EMBL" id="EOB01550.1"/>
    </source>
</evidence>
<feature type="region of interest" description="Disordered" evidence="1">
    <location>
        <begin position="119"/>
        <end position="147"/>
    </location>
</feature>
<proteinExistence type="predicted"/>
<protein>
    <submittedName>
        <fullName evidence="2">Uncharacterized protein</fullName>
    </submittedName>
</protein>
<organism evidence="2 3">
    <name type="scientific">Anas platyrhynchos</name>
    <name type="common">Mallard</name>
    <name type="synonym">Anas boschas</name>
    <dbReference type="NCBI Taxonomy" id="8839"/>
    <lineage>
        <taxon>Eukaryota</taxon>
        <taxon>Metazoa</taxon>
        <taxon>Chordata</taxon>
        <taxon>Craniata</taxon>
        <taxon>Vertebrata</taxon>
        <taxon>Euteleostomi</taxon>
        <taxon>Archelosauria</taxon>
        <taxon>Archosauria</taxon>
        <taxon>Dinosauria</taxon>
        <taxon>Saurischia</taxon>
        <taxon>Theropoda</taxon>
        <taxon>Coelurosauria</taxon>
        <taxon>Aves</taxon>
        <taxon>Neognathae</taxon>
        <taxon>Galloanserae</taxon>
        <taxon>Anseriformes</taxon>
        <taxon>Anatidae</taxon>
        <taxon>Anatinae</taxon>
        <taxon>Anas</taxon>
    </lineage>
</organism>
<keyword evidence="3" id="KW-1185">Reference proteome</keyword>